<feature type="region of interest" description="Disordered" evidence="1">
    <location>
        <begin position="709"/>
        <end position="771"/>
    </location>
</feature>
<evidence type="ECO:0000313" key="3">
    <source>
        <dbReference type="Proteomes" id="UP000515129"/>
    </source>
</evidence>
<name>A0A6P6K2W2_CARAU</name>
<protein>
    <submittedName>
        <fullName evidence="4">Uncharacterized protein LOC113048847 isoform X1</fullName>
    </submittedName>
</protein>
<dbReference type="PROSITE" id="PS50835">
    <property type="entry name" value="IG_LIKE"/>
    <property type="match status" value="2"/>
</dbReference>
<dbReference type="AlphaFoldDB" id="A0A6P6K2W2"/>
<dbReference type="SUPFAM" id="SSF48726">
    <property type="entry name" value="Immunoglobulin"/>
    <property type="match status" value="2"/>
</dbReference>
<feature type="compositionally biased region" description="Polar residues" evidence="1">
    <location>
        <begin position="734"/>
        <end position="750"/>
    </location>
</feature>
<evidence type="ECO:0000256" key="1">
    <source>
        <dbReference type="SAM" id="MobiDB-lite"/>
    </source>
</evidence>
<dbReference type="InterPro" id="IPR003599">
    <property type="entry name" value="Ig_sub"/>
</dbReference>
<dbReference type="InterPro" id="IPR036179">
    <property type="entry name" value="Ig-like_dom_sf"/>
</dbReference>
<dbReference type="RefSeq" id="XP_026066533.1">
    <property type="nucleotide sequence ID" value="XM_026210748.1"/>
</dbReference>
<evidence type="ECO:0000313" key="4">
    <source>
        <dbReference type="RefSeq" id="XP_026066533.1"/>
    </source>
</evidence>
<feature type="domain" description="Ig-like" evidence="2">
    <location>
        <begin position="548"/>
        <end position="652"/>
    </location>
</feature>
<dbReference type="PANTHER" id="PTHR34488:SF1">
    <property type="entry name" value="SI:CH211-245H14.1-RELATED"/>
    <property type="match status" value="1"/>
</dbReference>
<reference evidence="4" key="1">
    <citation type="submission" date="2025-08" db="UniProtKB">
        <authorList>
            <consortium name="RefSeq"/>
        </authorList>
    </citation>
    <scope>IDENTIFICATION</scope>
    <source>
        <strain evidence="4">Wakin</strain>
        <tissue evidence="4">Muscle</tissue>
    </source>
</reference>
<dbReference type="InterPro" id="IPR007110">
    <property type="entry name" value="Ig-like_dom"/>
</dbReference>
<dbReference type="KEGG" id="caua:113048847"/>
<proteinExistence type="predicted"/>
<feature type="domain" description="Ig-like" evidence="2">
    <location>
        <begin position="10"/>
        <end position="101"/>
    </location>
</feature>
<dbReference type="GeneID" id="113048847"/>
<feature type="compositionally biased region" description="Polar residues" evidence="1">
    <location>
        <begin position="182"/>
        <end position="198"/>
    </location>
</feature>
<feature type="region of interest" description="Disordered" evidence="1">
    <location>
        <begin position="157"/>
        <end position="219"/>
    </location>
</feature>
<dbReference type="Gene3D" id="2.60.40.10">
    <property type="entry name" value="Immunoglobulins"/>
    <property type="match status" value="2"/>
</dbReference>
<sequence>MDEFKISFSGESKSDSTIRCHLSPKISAADMEIRWFKETDCVCFYKNRRLILGESYEGIMSLCTEELERGIVSLRLKDVRESHVGDYLCQVTSGDRTAEITIRTSIKAHGDHNEMPLQTTLSTEQIDKTWTNEERIKMANSALLAVFNRLEKTAAPKEDLQGNNATVPQAAKQENISRRMNESVSFQETEMETSSGTPEKQETKQNTHLGDQQPGCPSQRLLDSDVKVCIFRTGKTNGCEKDFTDMLQSRIENLTEVGSVDESNIILVFCPVVSRAGTDIDNALERFNHYTDTKLGVLVVLHHTFDPEKTVPDSSRSINRTDILTVDCLFYEDTGLLKNCQKNLDAYDKVETWLIQQGGQRGVRKRPREINPGHIQDAEHERCKLNKKGSSLTLLGNNKPSTVPIHFPEKVKVFSIFAGKIKSCQKEFFDILRNRTENLEEAHKVDESDIVLVFCPIVSRAGTDIDAALNNLTYPTDSKLTVLVVLHHTFDPEKTIPDSSRSIKRTDILTVDCLFYEDTGLLKCQKNSDAYDKTVNWLKQQAWPWGSPKQKSNEFKIYFSGESKSDSTIRCHLSPKISAVDMEIRWFKETDCVCFYKNRRLILGESYEGIMSLCTEELERGIVSLRLKDVRESHVGDYLCQVTSGDRTAEITIRTSIKAHGDHNEIPLQTTTLSTEQIDKTWTNEERIKMANSALLAVFNRLEKTAAPKEDLQGNNATVPQAAKQENISRRMNESVSFQETEMETSSGTPEKQETKQNTHLGDQQPGCPSQRLLDSDVKVCIFRTGKTNGCEKDFTDMLQSRIENVTEVGSVDESNIILVFCPVVSRAVSDIDNALERFNHYTDTKLGVLVVLHHTFDPEKVIPDSSRSINRTDILIVDCLFYEDTGLLKNCQKNLDAYDKVETWLIQQGGQRGVRKRPREINPGHTQDAQHERCKLNKKGSSLTLLGNNKPNTGEFKVFSILAGNKKSCQKEFFDILRNRTENLEEAHTVDESDVVLVFCPIVYHAGADIDAALNNLTYPTGSKLTVLVVLHHTFDPEKTVPDSSRYVNRTDILTVDCLFYEDTGLLECQKNSDAYDKTVNWLIQQGAEIGIKKAPQSKSFSLPSFSFSPWRK</sequence>
<dbReference type="InterPro" id="IPR013783">
    <property type="entry name" value="Ig-like_fold"/>
</dbReference>
<dbReference type="OrthoDB" id="8446971at2759"/>
<gene>
    <name evidence="4" type="primary">LOC113048847</name>
</gene>
<dbReference type="SMART" id="SM00409">
    <property type="entry name" value="IG"/>
    <property type="match status" value="2"/>
</dbReference>
<keyword evidence="3" id="KW-1185">Reference proteome</keyword>
<evidence type="ECO:0000259" key="2">
    <source>
        <dbReference type="PROSITE" id="PS50835"/>
    </source>
</evidence>
<accession>A0A6P6K2W2</accession>
<dbReference type="Proteomes" id="UP000515129">
    <property type="component" value="Chromosome 30"/>
</dbReference>
<dbReference type="PANTHER" id="PTHR34488">
    <property type="entry name" value="SI:CH211-245H14.1-RELATED"/>
    <property type="match status" value="1"/>
</dbReference>
<organism evidence="3 4">
    <name type="scientific">Carassius auratus</name>
    <name type="common">Goldfish</name>
    <dbReference type="NCBI Taxonomy" id="7957"/>
    <lineage>
        <taxon>Eukaryota</taxon>
        <taxon>Metazoa</taxon>
        <taxon>Chordata</taxon>
        <taxon>Craniata</taxon>
        <taxon>Vertebrata</taxon>
        <taxon>Euteleostomi</taxon>
        <taxon>Actinopterygii</taxon>
        <taxon>Neopterygii</taxon>
        <taxon>Teleostei</taxon>
        <taxon>Ostariophysi</taxon>
        <taxon>Cypriniformes</taxon>
        <taxon>Cyprinidae</taxon>
        <taxon>Cyprininae</taxon>
        <taxon>Carassius</taxon>
    </lineage>
</organism>